<dbReference type="Proteomes" id="UP000241444">
    <property type="component" value="Unassembled WGS sequence"/>
</dbReference>
<keyword evidence="4" id="KW-1185">Reference proteome</keyword>
<dbReference type="InterPro" id="IPR001789">
    <property type="entry name" value="Sig_transdc_resp-reg_receiver"/>
</dbReference>
<proteinExistence type="predicted"/>
<dbReference type="GO" id="GO:0000160">
    <property type="term" value="P:phosphorelay signal transduction system"/>
    <property type="evidence" value="ECO:0007669"/>
    <property type="project" value="InterPro"/>
</dbReference>
<evidence type="ECO:0000313" key="4">
    <source>
        <dbReference type="Proteomes" id="UP000241444"/>
    </source>
</evidence>
<evidence type="ECO:0000259" key="2">
    <source>
        <dbReference type="PROSITE" id="PS50110"/>
    </source>
</evidence>
<sequence>MCYYRPMHDGTHAQNKILIIEDDDLTLDSLVRHFKTANPDYLVLTAPTFEAAMEALNGNTFAMILIDPGLPDFGADSEKADVRLSNIEEIINTSPTGIHVIITGRFSSEEAEACRRLGAKAYLGKFGLNAPALANILEELSRTDFLLHRGTITSDKTMPEVHYPELSAVEELCLKWVASRPPGMKRSELFDQMAKHFNMKNADSAEKKYKRARSKILTYPNTTSPNSADT</sequence>
<dbReference type="AlphaFoldDB" id="A0A2P7BA51"/>
<protein>
    <recommendedName>
        <fullName evidence="2">Response regulatory domain-containing protein</fullName>
    </recommendedName>
</protein>
<dbReference type="SUPFAM" id="SSF52172">
    <property type="entry name" value="CheY-like"/>
    <property type="match status" value="1"/>
</dbReference>
<dbReference type="SMART" id="SM00448">
    <property type="entry name" value="REC"/>
    <property type="match status" value="1"/>
</dbReference>
<feature type="modified residue" description="4-aspartylphosphate" evidence="1">
    <location>
        <position position="67"/>
    </location>
</feature>
<evidence type="ECO:0000256" key="1">
    <source>
        <dbReference type="PROSITE-ProRule" id="PRU00169"/>
    </source>
</evidence>
<dbReference type="EMBL" id="PGGO01000025">
    <property type="protein sequence ID" value="PSH63341.1"/>
    <property type="molecule type" value="Genomic_DNA"/>
</dbReference>
<dbReference type="Gene3D" id="3.40.50.2300">
    <property type="match status" value="1"/>
</dbReference>
<organism evidence="3 4">
    <name type="scientific">Phyllobacterium brassicacearum</name>
    <dbReference type="NCBI Taxonomy" id="314235"/>
    <lineage>
        <taxon>Bacteria</taxon>
        <taxon>Pseudomonadati</taxon>
        <taxon>Pseudomonadota</taxon>
        <taxon>Alphaproteobacteria</taxon>
        <taxon>Hyphomicrobiales</taxon>
        <taxon>Phyllobacteriaceae</taxon>
        <taxon>Phyllobacterium</taxon>
    </lineage>
</organism>
<keyword evidence="1" id="KW-0597">Phosphoprotein</keyword>
<evidence type="ECO:0000313" key="3">
    <source>
        <dbReference type="EMBL" id="PSH63341.1"/>
    </source>
</evidence>
<dbReference type="OrthoDB" id="7336721at2"/>
<gene>
    <name evidence="3" type="ORF">CU102_24060</name>
</gene>
<dbReference type="PROSITE" id="PS50110">
    <property type="entry name" value="RESPONSE_REGULATORY"/>
    <property type="match status" value="1"/>
</dbReference>
<dbReference type="InterPro" id="IPR011006">
    <property type="entry name" value="CheY-like_superfamily"/>
</dbReference>
<reference evidence="4" key="1">
    <citation type="submission" date="2017-11" db="EMBL/GenBank/DDBJ databases">
        <authorList>
            <person name="Kuznetsova I."/>
            <person name="Sazanova A."/>
            <person name="Chirak E."/>
            <person name="Safronova V."/>
            <person name="Willems A."/>
        </authorList>
    </citation>
    <scope>NUCLEOTIDE SEQUENCE [LARGE SCALE GENOMIC DNA]</scope>
    <source>
        <strain evidence="4">STM 196</strain>
    </source>
</reference>
<name>A0A2P7BA51_9HYPH</name>
<dbReference type="CDD" id="cd00156">
    <property type="entry name" value="REC"/>
    <property type="match status" value="1"/>
</dbReference>
<comment type="caution">
    <text evidence="3">The sequence shown here is derived from an EMBL/GenBank/DDBJ whole genome shotgun (WGS) entry which is preliminary data.</text>
</comment>
<feature type="domain" description="Response regulatory" evidence="2">
    <location>
        <begin position="16"/>
        <end position="140"/>
    </location>
</feature>
<accession>A0A2P7BA51</accession>